<dbReference type="GO" id="GO:0002144">
    <property type="term" value="C:cytosolic tRNA wobble base thiouridylase complex"/>
    <property type="evidence" value="ECO:0007669"/>
    <property type="project" value="TreeGrafter"/>
</dbReference>
<dbReference type="GO" id="GO:0000049">
    <property type="term" value="F:tRNA binding"/>
    <property type="evidence" value="ECO:0007669"/>
    <property type="project" value="InterPro"/>
</dbReference>
<reference evidence="15 16" key="1">
    <citation type="journal article" date="2021" name="Environ. Microbiol.">
        <title>New insights into the diversity and evolution of the archaeal mobilome from three complete genomes of Saccharolobus shibatae.</title>
        <authorList>
            <person name="Medvedeva S."/>
            <person name="Brandt D."/>
            <person name="Cvirkaite-Krupovic V."/>
            <person name="Liu Y."/>
            <person name="Severinov K."/>
            <person name="Ishino S."/>
            <person name="Ishino Y."/>
            <person name="Prangishvili D."/>
            <person name="Kalinowski J."/>
            <person name="Krupovic M."/>
        </authorList>
    </citation>
    <scope>NUCLEOTIDE SEQUENCE [LARGE SCALE GENOMIC DNA]</scope>
    <source>
        <strain evidence="14">BEU9</strain>
        <strain evidence="15 16">S38A</strain>
    </source>
</reference>
<dbReference type="Pfam" id="PF01171">
    <property type="entry name" value="ATP_bind_3"/>
    <property type="match status" value="1"/>
</dbReference>
<dbReference type="GO" id="GO:0051539">
    <property type="term" value="F:4 iron, 4 sulfur cluster binding"/>
    <property type="evidence" value="ECO:0007669"/>
    <property type="project" value="UniProtKB-KW"/>
</dbReference>
<dbReference type="PANTHER" id="PTHR11807">
    <property type="entry name" value="ATPASES OF THE PP SUPERFAMILY-RELATED"/>
    <property type="match status" value="1"/>
</dbReference>
<evidence type="ECO:0000256" key="11">
    <source>
        <dbReference type="ARBA" id="ARBA00023014"/>
    </source>
</evidence>
<keyword evidence="5" id="KW-0479">Metal-binding</keyword>
<evidence type="ECO:0000256" key="8">
    <source>
        <dbReference type="ARBA" id="ARBA00022840"/>
    </source>
</evidence>
<evidence type="ECO:0000256" key="3">
    <source>
        <dbReference type="ARBA" id="ARBA00022485"/>
    </source>
</evidence>
<keyword evidence="4" id="KW-0808">Transferase</keyword>
<dbReference type="GO" id="GO:0016740">
    <property type="term" value="F:transferase activity"/>
    <property type="evidence" value="ECO:0007669"/>
    <property type="project" value="UniProtKB-KW"/>
</dbReference>
<name>A0A8F5C3F9_9CREN</name>
<keyword evidence="9" id="KW-0460">Magnesium</keyword>
<evidence type="ECO:0000313" key="15">
    <source>
        <dbReference type="EMBL" id="QXJ36280.1"/>
    </source>
</evidence>
<evidence type="ECO:0000259" key="12">
    <source>
        <dbReference type="Pfam" id="PF01171"/>
    </source>
</evidence>
<evidence type="ECO:0000259" key="13">
    <source>
        <dbReference type="Pfam" id="PF22082"/>
    </source>
</evidence>
<dbReference type="GO" id="GO:0002143">
    <property type="term" value="P:tRNA wobble position uridine thiolation"/>
    <property type="evidence" value="ECO:0007669"/>
    <property type="project" value="TreeGrafter"/>
</dbReference>
<comment type="cofactor">
    <cofactor evidence="1">
        <name>Mg(2+)</name>
        <dbReference type="ChEBI" id="CHEBI:18420"/>
    </cofactor>
</comment>
<dbReference type="InterPro" id="IPR035107">
    <property type="entry name" value="tRNA_thiolation_TtcA_Ctu1"/>
</dbReference>
<comment type="cofactor">
    <cofactor evidence="2">
        <name>[4Fe-4S] cluster</name>
        <dbReference type="ChEBI" id="CHEBI:49883"/>
    </cofactor>
</comment>
<keyword evidence="16" id="KW-1185">Reference proteome</keyword>
<dbReference type="FunFam" id="3.40.50.620:FF:000174">
    <property type="entry name" value="ATPase, PP-loop superfamily"/>
    <property type="match status" value="1"/>
</dbReference>
<dbReference type="PIRSF" id="PIRSF004976">
    <property type="entry name" value="ATPase_YdaO"/>
    <property type="match status" value="1"/>
</dbReference>
<evidence type="ECO:0000256" key="1">
    <source>
        <dbReference type="ARBA" id="ARBA00001946"/>
    </source>
</evidence>
<gene>
    <name evidence="14" type="ORF">J5U21_02831</name>
    <name evidence="15" type="ORF">J5U22_02844</name>
</gene>
<evidence type="ECO:0000313" key="14">
    <source>
        <dbReference type="EMBL" id="QXJ33163.1"/>
    </source>
</evidence>
<dbReference type="Pfam" id="PF22082">
    <property type="entry name" value="TtuA_LIM_N"/>
    <property type="match status" value="1"/>
</dbReference>
<dbReference type="RefSeq" id="WP_218258674.1">
    <property type="nucleotide sequence ID" value="NZ_CP077713.1"/>
</dbReference>
<feature type="domain" description="tRNA(Ile)-lysidine/2-thiocytidine synthase N-terminal" evidence="12">
    <location>
        <begin position="49"/>
        <end position="187"/>
    </location>
</feature>
<proteinExistence type="predicted"/>
<dbReference type="GO" id="GO:0005524">
    <property type="term" value="F:ATP binding"/>
    <property type="evidence" value="ECO:0007669"/>
    <property type="project" value="UniProtKB-KW"/>
</dbReference>
<evidence type="ECO:0000256" key="9">
    <source>
        <dbReference type="ARBA" id="ARBA00022842"/>
    </source>
</evidence>
<dbReference type="GO" id="GO:0046872">
    <property type="term" value="F:metal ion binding"/>
    <property type="evidence" value="ECO:0007669"/>
    <property type="project" value="UniProtKB-KW"/>
</dbReference>
<evidence type="ECO:0000256" key="7">
    <source>
        <dbReference type="ARBA" id="ARBA00022833"/>
    </source>
</evidence>
<dbReference type="Proteomes" id="UP000694036">
    <property type="component" value="Chromosome"/>
</dbReference>
<keyword evidence="7" id="KW-0862">Zinc</keyword>
<dbReference type="InterPro" id="IPR054306">
    <property type="entry name" value="TtuA-like_LIM_N"/>
</dbReference>
<keyword evidence="6" id="KW-0547">Nucleotide-binding</keyword>
<evidence type="ECO:0000256" key="10">
    <source>
        <dbReference type="ARBA" id="ARBA00023004"/>
    </source>
</evidence>
<accession>A0A8F5C3F9</accession>
<sequence length="323" mass="36971">MICDNCKVREAVILQPHTGRKLCKECFIEDVRKRVEIEARKQEIVNSNKILLAVSGGKDSLVLADTLSQFINPSRLIAFNINEGIKGYNRSEYVKKLEEYLKDLGIELIKSGFREEIGFSLDEMLQASLKKNLNVSACTFCGGFRRKLINEAGIKVTADYVATGHNLDDEAQTIVINLIRGDLLRLIRLGDKPLMVSSKFVMRVKPLRKIYEWETTIYAHLKGFEFQETECPYISQKPTLRAKVRELLYKLEEKKPGTLLRILEQFDAISEKLKKEYRLTSELPNCIICGEPTTPGRTICKNCELLIRSGLMPQEYQKYLPIS</sequence>
<organism evidence="15 16">
    <name type="scientific">Saccharolobus shibatae</name>
    <dbReference type="NCBI Taxonomy" id="2286"/>
    <lineage>
        <taxon>Archaea</taxon>
        <taxon>Thermoproteota</taxon>
        <taxon>Thermoprotei</taxon>
        <taxon>Sulfolobales</taxon>
        <taxon>Sulfolobaceae</taxon>
        <taxon>Saccharolobus</taxon>
    </lineage>
</organism>
<dbReference type="InterPro" id="IPR000541">
    <property type="entry name" value="Ncs6/Tuc1/Ctu1"/>
</dbReference>
<dbReference type="InterPro" id="IPR056369">
    <property type="entry name" value="CTU1-like_ATP-bd"/>
</dbReference>
<dbReference type="GeneID" id="65564290"/>
<dbReference type="AlphaFoldDB" id="A0A8F5C3F9"/>
<evidence type="ECO:0000256" key="5">
    <source>
        <dbReference type="ARBA" id="ARBA00022723"/>
    </source>
</evidence>
<feature type="domain" description="2-thiouridine synthetase TtuA-like N-terminal LIM" evidence="13">
    <location>
        <begin position="3"/>
        <end position="28"/>
    </location>
</feature>
<evidence type="ECO:0000256" key="6">
    <source>
        <dbReference type="ARBA" id="ARBA00022741"/>
    </source>
</evidence>
<keyword evidence="8" id="KW-0067">ATP-binding</keyword>
<dbReference type="Proteomes" id="UP000693941">
    <property type="component" value="Chromosome"/>
</dbReference>
<keyword evidence="10" id="KW-0408">Iron</keyword>
<evidence type="ECO:0000313" key="16">
    <source>
        <dbReference type="Proteomes" id="UP000694036"/>
    </source>
</evidence>
<dbReference type="EMBL" id="CP077715">
    <property type="protein sequence ID" value="QXJ33163.1"/>
    <property type="molecule type" value="Genomic_DNA"/>
</dbReference>
<keyword evidence="3" id="KW-0004">4Fe-4S</keyword>
<evidence type="ECO:0000256" key="4">
    <source>
        <dbReference type="ARBA" id="ARBA00022679"/>
    </source>
</evidence>
<dbReference type="PANTHER" id="PTHR11807:SF12">
    <property type="entry name" value="CYTOPLASMIC TRNA 2-THIOLATION PROTEIN 1"/>
    <property type="match status" value="1"/>
</dbReference>
<protein>
    <submittedName>
        <fullName evidence="15">N-type ATP pyrophosphatase superfamily / TilS and TtcA-like</fullName>
    </submittedName>
</protein>
<evidence type="ECO:0000256" key="2">
    <source>
        <dbReference type="ARBA" id="ARBA00001966"/>
    </source>
</evidence>
<dbReference type="EMBL" id="CP077713">
    <property type="protein sequence ID" value="QXJ36280.1"/>
    <property type="molecule type" value="Genomic_DNA"/>
</dbReference>
<keyword evidence="11" id="KW-0411">Iron-sulfur</keyword>
<dbReference type="InterPro" id="IPR011063">
    <property type="entry name" value="TilS/TtcA_N"/>
</dbReference>
<dbReference type="NCBIfam" id="TIGR00269">
    <property type="entry name" value="TIGR00269 family protein"/>
    <property type="match status" value="1"/>
</dbReference>
<dbReference type="CDD" id="cd01713">
    <property type="entry name" value="CTU1-like"/>
    <property type="match status" value="1"/>
</dbReference>